<comment type="caution">
    <text evidence="1">The sequence shown here is derived from an EMBL/GenBank/DDBJ whole genome shotgun (WGS) entry which is preliminary data.</text>
</comment>
<name>A0A087RQI7_9ARCH</name>
<proteinExistence type="predicted"/>
<feature type="non-terminal residue" evidence="1">
    <location>
        <position position="24"/>
    </location>
</feature>
<dbReference type="AlphaFoldDB" id="A0A087RQI7"/>
<protein>
    <submittedName>
        <fullName evidence="1">Uncharacterized protein</fullName>
    </submittedName>
</protein>
<accession>A0A087RQI7</accession>
<evidence type="ECO:0000313" key="1">
    <source>
        <dbReference type="EMBL" id="KFM15741.1"/>
    </source>
</evidence>
<organism evidence="1 2">
    <name type="scientific">Marine Group I thaumarchaeote SCGC AAA799-D11</name>
    <dbReference type="NCBI Taxonomy" id="1502291"/>
    <lineage>
        <taxon>Archaea</taxon>
        <taxon>Nitrososphaerota</taxon>
        <taxon>Marine Group I</taxon>
    </lineage>
</organism>
<evidence type="ECO:0000313" key="2">
    <source>
        <dbReference type="Proteomes" id="UP000029386"/>
    </source>
</evidence>
<reference evidence="1 2" key="1">
    <citation type="submission" date="2014-06" db="EMBL/GenBank/DDBJ databases">
        <authorList>
            <person name="Ngugi D.K."/>
            <person name="Blom J."/>
            <person name="Alam I."/>
            <person name="Rashid M."/>
            <person name="Baalawi W."/>
            <person name="Zhang G."/>
            <person name="Hikmawan T."/>
            <person name="Guan Y."/>
            <person name="Antunes A."/>
            <person name="Siam R."/>
            <person name="El-Dorry H."/>
            <person name="Bajic V."/>
            <person name="Stingl U."/>
        </authorList>
    </citation>
    <scope>NUCLEOTIDE SEQUENCE [LARGE SCALE GENOMIC DNA]</scope>
    <source>
        <strain evidence="1">SCGC AAA799-D11</strain>
    </source>
</reference>
<dbReference type="EMBL" id="JOSY01000043">
    <property type="protein sequence ID" value="KFM15741.1"/>
    <property type="molecule type" value="Genomic_DNA"/>
</dbReference>
<dbReference type="Proteomes" id="UP000029386">
    <property type="component" value="Unassembled WGS sequence"/>
</dbReference>
<keyword evidence="2" id="KW-1185">Reference proteome</keyword>
<sequence>MKIPLGILLPENQADKKNILNASA</sequence>
<gene>
    <name evidence="1" type="ORF">AAA799D11_01077</name>
</gene>